<protein>
    <submittedName>
        <fullName evidence="2">Uncharacterized protein</fullName>
    </submittedName>
</protein>
<dbReference type="KEGG" id="pti:PHATR_43885"/>
<sequence>MGFHLYPHSLVGIILMPVSQIFAWHTVLKRSPLFTQVFYISMFYFGWALWKRIFLHDSGEIGFIPFGLLALTSYLGKRNYSVIATLLLLINFGFAAKLAFGNNANQLAKMIKDDTSAIGIVWAYMFKAYIISSICLWGKVFHDFLQLPADGYDPLA</sequence>
<dbReference type="HOGENOM" id="CLU_131223_0_0_1"/>
<evidence type="ECO:0000313" key="2">
    <source>
        <dbReference type="EMBL" id="ACI65794.1"/>
    </source>
</evidence>
<name>B5Y4N4_PHATC</name>
<feature type="transmembrane region" description="Helical" evidence="1">
    <location>
        <begin position="6"/>
        <end position="26"/>
    </location>
</feature>
<evidence type="ECO:0000313" key="3">
    <source>
        <dbReference type="Proteomes" id="UP000000759"/>
    </source>
</evidence>
<feature type="transmembrane region" description="Helical" evidence="1">
    <location>
        <begin position="33"/>
        <end position="50"/>
    </location>
</feature>
<organism evidence="2 3">
    <name type="scientific">Phaeodactylum tricornutum (strain CCAP 1055/1)</name>
    <dbReference type="NCBI Taxonomy" id="556484"/>
    <lineage>
        <taxon>Eukaryota</taxon>
        <taxon>Sar</taxon>
        <taxon>Stramenopiles</taxon>
        <taxon>Ochrophyta</taxon>
        <taxon>Bacillariophyta</taxon>
        <taxon>Bacillariophyceae</taxon>
        <taxon>Bacillariophycidae</taxon>
        <taxon>Naviculales</taxon>
        <taxon>Phaeodactylaceae</taxon>
        <taxon>Phaeodactylum</taxon>
    </lineage>
</organism>
<dbReference type="AlphaFoldDB" id="B5Y4N4"/>
<gene>
    <name evidence="2" type="ORF">PHATR_43885</name>
</gene>
<feature type="transmembrane region" description="Helical" evidence="1">
    <location>
        <begin position="121"/>
        <end position="140"/>
    </location>
</feature>
<keyword evidence="1" id="KW-0812">Transmembrane</keyword>
<keyword evidence="1" id="KW-0472">Membrane</keyword>
<dbReference type="EMBL" id="CP001142">
    <property type="protein sequence ID" value="ACI65794.1"/>
    <property type="molecule type" value="Genomic_DNA"/>
</dbReference>
<evidence type="ECO:0000256" key="1">
    <source>
        <dbReference type="SAM" id="Phobius"/>
    </source>
</evidence>
<dbReference type="Proteomes" id="UP000000759">
    <property type="component" value="Chromosome 3"/>
</dbReference>
<dbReference type="PaxDb" id="2850-Phatr43885"/>
<dbReference type="RefSeq" id="XP_002186324.1">
    <property type="nucleotide sequence ID" value="XM_002186288.1"/>
</dbReference>
<keyword evidence="3" id="KW-1185">Reference proteome</keyword>
<keyword evidence="1" id="KW-1133">Transmembrane helix</keyword>
<reference evidence="3" key="2">
    <citation type="submission" date="2008-08" db="EMBL/GenBank/DDBJ databases">
        <authorList>
            <consortium name="Diatom Consortium"/>
            <person name="Grigoriev I."/>
            <person name="Grimwood J."/>
            <person name="Kuo A."/>
            <person name="Otillar R.P."/>
            <person name="Salamov A."/>
            <person name="Detter J.C."/>
            <person name="Lindquist E."/>
            <person name="Shapiro H."/>
            <person name="Lucas S."/>
            <person name="Glavina del Rio T."/>
            <person name="Pitluck S."/>
            <person name="Rokhsar D."/>
            <person name="Bowler C."/>
        </authorList>
    </citation>
    <scope>GENOME REANNOTATION</scope>
    <source>
        <strain evidence="3">CCAP 1055/1</strain>
    </source>
</reference>
<accession>B5Y4N4</accession>
<proteinExistence type="predicted"/>
<feature type="transmembrane region" description="Helical" evidence="1">
    <location>
        <begin position="80"/>
        <end position="100"/>
    </location>
</feature>
<dbReference type="GeneID" id="7204299"/>
<dbReference type="InParanoid" id="B5Y4N4"/>
<reference evidence="2 3" key="1">
    <citation type="journal article" date="2008" name="Nature">
        <title>The Phaeodactylum genome reveals the evolutionary history of diatom genomes.</title>
        <authorList>
            <person name="Bowler C."/>
            <person name="Allen A.E."/>
            <person name="Badger J.H."/>
            <person name="Grimwood J."/>
            <person name="Jabbari K."/>
            <person name="Kuo A."/>
            <person name="Maheswari U."/>
            <person name="Martens C."/>
            <person name="Maumus F."/>
            <person name="Otillar R.P."/>
            <person name="Rayko E."/>
            <person name="Salamov A."/>
            <person name="Vandepoele K."/>
            <person name="Beszteri B."/>
            <person name="Gruber A."/>
            <person name="Heijde M."/>
            <person name="Katinka M."/>
            <person name="Mock T."/>
            <person name="Valentin K."/>
            <person name="Verret F."/>
            <person name="Berges J.A."/>
            <person name="Brownlee C."/>
            <person name="Cadoret J.P."/>
            <person name="Chiovitti A."/>
            <person name="Choi C.J."/>
            <person name="Coesel S."/>
            <person name="De Martino A."/>
            <person name="Detter J.C."/>
            <person name="Durkin C."/>
            <person name="Falciatore A."/>
            <person name="Fournet J."/>
            <person name="Haruta M."/>
            <person name="Huysman M.J."/>
            <person name="Jenkins B.D."/>
            <person name="Jiroutova K."/>
            <person name="Jorgensen R.E."/>
            <person name="Joubert Y."/>
            <person name="Kaplan A."/>
            <person name="Kroger N."/>
            <person name="Kroth P.G."/>
            <person name="La Roche J."/>
            <person name="Lindquist E."/>
            <person name="Lommer M."/>
            <person name="Martin-Jezequel V."/>
            <person name="Lopez P.J."/>
            <person name="Lucas S."/>
            <person name="Mangogna M."/>
            <person name="McGinnis K."/>
            <person name="Medlin L.K."/>
            <person name="Montsant A."/>
            <person name="Oudot-Le Secq M.P."/>
            <person name="Napoli C."/>
            <person name="Obornik M."/>
            <person name="Parker M.S."/>
            <person name="Petit J.L."/>
            <person name="Porcel B.M."/>
            <person name="Poulsen N."/>
            <person name="Robison M."/>
            <person name="Rychlewski L."/>
            <person name="Rynearson T.A."/>
            <person name="Schmutz J."/>
            <person name="Shapiro H."/>
            <person name="Siaut M."/>
            <person name="Stanley M."/>
            <person name="Sussman M.R."/>
            <person name="Taylor A.R."/>
            <person name="Vardi A."/>
            <person name="von Dassow P."/>
            <person name="Vyverman W."/>
            <person name="Willis A."/>
            <person name="Wyrwicz L.S."/>
            <person name="Rokhsar D.S."/>
            <person name="Weissenbach J."/>
            <person name="Armbrust E.V."/>
            <person name="Green B.R."/>
            <person name="Van de Peer Y."/>
            <person name="Grigoriev I.V."/>
        </authorList>
    </citation>
    <scope>NUCLEOTIDE SEQUENCE [LARGE SCALE GENOMIC DNA]</scope>
    <source>
        <strain evidence="2 3">CCAP 1055/1</strain>
    </source>
</reference>